<dbReference type="Proteomes" id="UP000492821">
    <property type="component" value="Unassembled WGS sequence"/>
</dbReference>
<sequence>MLKAERTRQKAIHTVHADQEPNPSSDGRQHESDSPIRLVSTKTVYFASPTGAPYMLSLAMASQHFPITSRYTVVVLAQLCTLPQRVSVFDLPGDPNRINALSLV</sequence>
<evidence type="ECO:0000313" key="3">
    <source>
        <dbReference type="WBParaSite" id="Pan_g22921.t1"/>
    </source>
</evidence>
<feature type="region of interest" description="Disordered" evidence="1">
    <location>
        <begin position="1"/>
        <end position="36"/>
    </location>
</feature>
<reference evidence="2" key="1">
    <citation type="journal article" date="2013" name="Genetics">
        <title>The draft genome and transcriptome of Panagrellus redivivus are shaped by the harsh demands of a free-living lifestyle.</title>
        <authorList>
            <person name="Srinivasan J."/>
            <person name="Dillman A.R."/>
            <person name="Macchietto M.G."/>
            <person name="Heikkinen L."/>
            <person name="Lakso M."/>
            <person name="Fracchia K.M."/>
            <person name="Antoshechkin I."/>
            <person name="Mortazavi A."/>
            <person name="Wong G."/>
            <person name="Sternberg P.W."/>
        </authorList>
    </citation>
    <scope>NUCLEOTIDE SEQUENCE [LARGE SCALE GENOMIC DNA]</scope>
    <source>
        <strain evidence="2">MT8872</strain>
    </source>
</reference>
<name>A0A7E4VP83_PANRE</name>
<dbReference type="AlphaFoldDB" id="A0A7E4VP83"/>
<accession>A0A7E4VP83</accession>
<dbReference type="WBParaSite" id="Pan_g22921.t1">
    <property type="protein sequence ID" value="Pan_g22921.t1"/>
    <property type="gene ID" value="Pan_g22921"/>
</dbReference>
<organism evidence="2 3">
    <name type="scientific">Panagrellus redivivus</name>
    <name type="common">Microworm</name>
    <dbReference type="NCBI Taxonomy" id="6233"/>
    <lineage>
        <taxon>Eukaryota</taxon>
        <taxon>Metazoa</taxon>
        <taxon>Ecdysozoa</taxon>
        <taxon>Nematoda</taxon>
        <taxon>Chromadorea</taxon>
        <taxon>Rhabditida</taxon>
        <taxon>Tylenchina</taxon>
        <taxon>Panagrolaimomorpha</taxon>
        <taxon>Panagrolaimoidea</taxon>
        <taxon>Panagrolaimidae</taxon>
        <taxon>Panagrellus</taxon>
    </lineage>
</organism>
<proteinExistence type="predicted"/>
<evidence type="ECO:0000313" key="2">
    <source>
        <dbReference type="Proteomes" id="UP000492821"/>
    </source>
</evidence>
<evidence type="ECO:0000256" key="1">
    <source>
        <dbReference type="SAM" id="MobiDB-lite"/>
    </source>
</evidence>
<keyword evidence="2" id="KW-1185">Reference proteome</keyword>
<protein>
    <submittedName>
        <fullName evidence="3">AMP_N domain-containing protein</fullName>
    </submittedName>
</protein>
<reference evidence="3" key="2">
    <citation type="submission" date="2020-10" db="UniProtKB">
        <authorList>
            <consortium name="WormBaseParasite"/>
        </authorList>
    </citation>
    <scope>IDENTIFICATION</scope>
</reference>